<dbReference type="EMBL" id="CBTN010000048">
    <property type="protein sequence ID" value="CDH57675.1"/>
    <property type="molecule type" value="Genomic_DNA"/>
</dbReference>
<dbReference type="InterPro" id="IPR032675">
    <property type="entry name" value="LRR_dom_sf"/>
</dbReference>
<evidence type="ECO:0008006" key="3">
    <source>
        <dbReference type="Google" id="ProtNLM"/>
    </source>
</evidence>
<dbReference type="Proteomes" id="UP000027586">
    <property type="component" value="Unassembled WGS sequence"/>
</dbReference>
<proteinExistence type="predicted"/>
<dbReference type="AlphaFoldDB" id="A0A068S6R1"/>
<dbReference type="Gene3D" id="3.80.10.10">
    <property type="entry name" value="Ribonuclease Inhibitor"/>
    <property type="match status" value="1"/>
</dbReference>
<dbReference type="SUPFAM" id="SSF52047">
    <property type="entry name" value="RNI-like"/>
    <property type="match status" value="1"/>
</dbReference>
<gene>
    <name evidence="1" type="ORF">LCOR_08585.1</name>
</gene>
<reference evidence="1" key="1">
    <citation type="submission" date="2013-08" db="EMBL/GenBank/DDBJ databases">
        <title>Gene expansion shapes genome architecture in the human pathogen Lichtheimia corymbifera: an evolutionary genomics analysis in the ancient terrestrial Mucorales (Mucoromycotina).</title>
        <authorList>
            <person name="Schwartze V.U."/>
            <person name="Winter S."/>
            <person name="Shelest E."/>
            <person name="Marcet-Houben M."/>
            <person name="Horn F."/>
            <person name="Wehner S."/>
            <person name="Hoffmann K."/>
            <person name="Riege K."/>
            <person name="Sammeth M."/>
            <person name="Nowrousian M."/>
            <person name="Valiante V."/>
            <person name="Linde J."/>
            <person name="Jacobsen I.D."/>
            <person name="Marz M."/>
            <person name="Brakhage A.A."/>
            <person name="Gabaldon T."/>
            <person name="Bocker S."/>
            <person name="Voigt K."/>
        </authorList>
    </citation>
    <scope>NUCLEOTIDE SEQUENCE [LARGE SCALE GENOMIC DNA]</scope>
    <source>
        <strain evidence="1">FSU 9682</strain>
    </source>
</reference>
<keyword evidence="2" id="KW-1185">Reference proteome</keyword>
<sequence>MTFYNNHQAPFAIFDVLDCCPQLLRLNLSLDPDATINMTPNTTSQRDRIYGNVTHLQAICKNEERRDVFVPLTQHLPNLHLLSLVYPPSSVSMNTIHQHCPKLQQLFLSFTHEIHDDIKEKNGPGLRLLSIDG</sequence>
<organism evidence="1 2">
    <name type="scientific">Lichtheimia corymbifera JMRC:FSU:9682</name>
    <dbReference type="NCBI Taxonomy" id="1263082"/>
    <lineage>
        <taxon>Eukaryota</taxon>
        <taxon>Fungi</taxon>
        <taxon>Fungi incertae sedis</taxon>
        <taxon>Mucoromycota</taxon>
        <taxon>Mucoromycotina</taxon>
        <taxon>Mucoromycetes</taxon>
        <taxon>Mucorales</taxon>
        <taxon>Lichtheimiaceae</taxon>
        <taxon>Lichtheimia</taxon>
    </lineage>
</organism>
<protein>
    <recommendedName>
        <fullName evidence="3">F-box domain-containing protein</fullName>
    </recommendedName>
</protein>
<comment type="caution">
    <text evidence="1">The sequence shown here is derived from an EMBL/GenBank/DDBJ whole genome shotgun (WGS) entry which is preliminary data.</text>
</comment>
<evidence type="ECO:0000313" key="2">
    <source>
        <dbReference type="Proteomes" id="UP000027586"/>
    </source>
</evidence>
<dbReference type="VEuPathDB" id="FungiDB:LCOR_08585.1"/>
<evidence type="ECO:0000313" key="1">
    <source>
        <dbReference type="EMBL" id="CDH57675.1"/>
    </source>
</evidence>
<name>A0A068S6R1_9FUNG</name>
<accession>A0A068S6R1</accession>